<evidence type="ECO:0000256" key="8">
    <source>
        <dbReference type="ARBA" id="ARBA00038436"/>
    </source>
</evidence>
<comment type="subcellular location">
    <subcellularLocation>
        <location evidence="1 9">Cell inner membrane</location>
        <topology evidence="1 9">Multi-pass membrane protein</topology>
    </subcellularLocation>
</comment>
<organism evidence="11 12">
    <name type="scientific">Roseinatronobacter thiooxidans</name>
    <dbReference type="NCBI Taxonomy" id="121821"/>
    <lineage>
        <taxon>Bacteria</taxon>
        <taxon>Pseudomonadati</taxon>
        <taxon>Pseudomonadota</taxon>
        <taxon>Alphaproteobacteria</taxon>
        <taxon>Rhodobacterales</taxon>
        <taxon>Paracoccaceae</taxon>
        <taxon>Roseinatronobacter</taxon>
    </lineage>
</organism>
<dbReference type="GO" id="GO:0022857">
    <property type="term" value="F:transmembrane transporter activity"/>
    <property type="evidence" value="ECO:0007669"/>
    <property type="project" value="UniProtKB-UniRule"/>
</dbReference>
<keyword evidence="4 9" id="KW-0997">Cell inner membrane</keyword>
<evidence type="ECO:0000256" key="5">
    <source>
        <dbReference type="ARBA" id="ARBA00022692"/>
    </source>
</evidence>
<gene>
    <name evidence="11" type="ORF">LY56_03010</name>
</gene>
<protein>
    <recommendedName>
        <fullName evidence="9">TRAP transporter small permease protein</fullName>
    </recommendedName>
</protein>
<evidence type="ECO:0000256" key="1">
    <source>
        <dbReference type="ARBA" id="ARBA00004429"/>
    </source>
</evidence>
<feature type="transmembrane region" description="Helical" evidence="9">
    <location>
        <begin position="20"/>
        <end position="40"/>
    </location>
</feature>
<dbReference type="GO" id="GO:0015740">
    <property type="term" value="P:C4-dicarboxylate transport"/>
    <property type="evidence" value="ECO:0007669"/>
    <property type="project" value="TreeGrafter"/>
</dbReference>
<comment type="function">
    <text evidence="9">Part of the tripartite ATP-independent periplasmic (TRAP) transport system.</text>
</comment>
<comment type="subunit">
    <text evidence="9">The complex comprises the extracytoplasmic solute receptor protein and the two transmembrane proteins.</text>
</comment>
<evidence type="ECO:0000256" key="3">
    <source>
        <dbReference type="ARBA" id="ARBA00022475"/>
    </source>
</evidence>
<dbReference type="InterPro" id="IPR007387">
    <property type="entry name" value="TRAP_DctQ"/>
</dbReference>
<accession>A0A2W7Q2F5</accession>
<keyword evidence="6 9" id="KW-1133">Transmembrane helix</keyword>
<keyword evidence="12" id="KW-1185">Reference proteome</keyword>
<evidence type="ECO:0000256" key="2">
    <source>
        <dbReference type="ARBA" id="ARBA00022448"/>
    </source>
</evidence>
<reference evidence="11 12" key="1">
    <citation type="submission" date="2018-06" db="EMBL/GenBank/DDBJ databases">
        <title>Genomic Encyclopedia of Archaeal and Bacterial Type Strains, Phase II (KMG-II): from individual species to whole genera.</title>
        <authorList>
            <person name="Goeker M."/>
        </authorList>
    </citation>
    <scope>NUCLEOTIDE SEQUENCE [LARGE SCALE GENOMIC DNA]</scope>
    <source>
        <strain evidence="11 12">DSM 13087</strain>
    </source>
</reference>
<evidence type="ECO:0000313" key="11">
    <source>
        <dbReference type="EMBL" id="PZX38307.1"/>
    </source>
</evidence>
<dbReference type="AlphaFoldDB" id="A0A2W7Q2F5"/>
<evidence type="ECO:0000313" key="12">
    <source>
        <dbReference type="Proteomes" id="UP000249364"/>
    </source>
</evidence>
<keyword evidence="2 9" id="KW-0813">Transport</keyword>
<evidence type="ECO:0000259" key="10">
    <source>
        <dbReference type="Pfam" id="PF04290"/>
    </source>
</evidence>
<feature type="transmembrane region" description="Helical" evidence="9">
    <location>
        <begin position="60"/>
        <end position="80"/>
    </location>
</feature>
<evidence type="ECO:0000256" key="9">
    <source>
        <dbReference type="RuleBase" id="RU369079"/>
    </source>
</evidence>
<dbReference type="PANTHER" id="PTHR35011">
    <property type="entry name" value="2,3-DIKETO-L-GULONATE TRAP TRANSPORTER SMALL PERMEASE PROTEIN YIAM"/>
    <property type="match status" value="1"/>
</dbReference>
<dbReference type="Proteomes" id="UP000249364">
    <property type="component" value="Unassembled WGS sequence"/>
</dbReference>
<evidence type="ECO:0000256" key="6">
    <source>
        <dbReference type="ARBA" id="ARBA00022989"/>
    </source>
</evidence>
<comment type="caution">
    <text evidence="11">The sequence shown here is derived from an EMBL/GenBank/DDBJ whole genome shotgun (WGS) entry which is preliminary data.</text>
</comment>
<proteinExistence type="inferred from homology"/>
<name>A0A2W7Q2F5_9RHOB</name>
<keyword evidence="3" id="KW-1003">Cell membrane</keyword>
<feature type="transmembrane region" description="Helical" evidence="9">
    <location>
        <begin position="149"/>
        <end position="169"/>
    </location>
</feature>
<dbReference type="InterPro" id="IPR055348">
    <property type="entry name" value="DctQ"/>
</dbReference>
<feature type="domain" description="Tripartite ATP-independent periplasmic transporters DctQ component" evidence="10">
    <location>
        <begin position="36"/>
        <end position="173"/>
    </location>
</feature>
<keyword evidence="7 9" id="KW-0472">Membrane</keyword>
<dbReference type="EMBL" id="QKZQ01000017">
    <property type="protein sequence ID" value="PZX38307.1"/>
    <property type="molecule type" value="Genomic_DNA"/>
</dbReference>
<dbReference type="RefSeq" id="WP_249030783.1">
    <property type="nucleotide sequence ID" value="NZ_QKZQ01000017.1"/>
</dbReference>
<feature type="transmembrane region" description="Helical" evidence="9">
    <location>
        <begin position="101"/>
        <end position="123"/>
    </location>
</feature>
<dbReference type="Pfam" id="PF04290">
    <property type="entry name" value="DctQ"/>
    <property type="match status" value="1"/>
</dbReference>
<dbReference type="PANTHER" id="PTHR35011:SF10">
    <property type="entry name" value="TRAP TRANSPORTER SMALL PERMEASE PROTEIN"/>
    <property type="match status" value="1"/>
</dbReference>
<evidence type="ECO:0000256" key="7">
    <source>
        <dbReference type="ARBA" id="ARBA00023136"/>
    </source>
</evidence>
<sequence length="180" mass="19600">MNATTEQDKHRGTMGKTLHWVAAALSMIGTIWIALLMFVIVADVMGRNFFNSPITGVAEVAARSVVAIAFLQVSAAVLNGRMTRSDMLLRVFSHFSPRVTAFLELLFALVGAVVFLAVAYAVWPDTVRAFNTNEYFGVRGVFTVPTLPFRAIIIVGAVFAALAYLAVAVEHLRQIGRPQS</sequence>
<evidence type="ECO:0000256" key="4">
    <source>
        <dbReference type="ARBA" id="ARBA00022519"/>
    </source>
</evidence>
<dbReference type="GO" id="GO:0005886">
    <property type="term" value="C:plasma membrane"/>
    <property type="evidence" value="ECO:0007669"/>
    <property type="project" value="UniProtKB-SubCell"/>
</dbReference>
<keyword evidence="5 9" id="KW-0812">Transmembrane</keyword>
<comment type="similarity">
    <text evidence="8 9">Belongs to the TRAP transporter small permease family.</text>
</comment>